<evidence type="ECO:0000256" key="2">
    <source>
        <dbReference type="ARBA" id="ARBA00022692"/>
    </source>
</evidence>
<gene>
    <name evidence="7" type="ORF">B1806_06730</name>
</gene>
<feature type="transmembrane region" description="Helical" evidence="5">
    <location>
        <begin position="243"/>
        <end position="263"/>
    </location>
</feature>
<keyword evidence="3 5" id="KW-1133">Transmembrane helix</keyword>
<evidence type="ECO:0000256" key="1">
    <source>
        <dbReference type="ARBA" id="ARBA00004141"/>
    </source>
</evidence>
<sequence>MSLRPGFAQRLHAAWTVYVKEVRENIRDKRTVLNALITGPLLGPILFGLIFSFTLHQQLADAEKPLPVPVIGAAHAPNLIHALEAQGMVLEPAPANAAAAIRAHQAKVVLVIAPGFDAAWRKGQTAGVELYYDSARQDSNTPVRRLKKMLQGYAGLTAAQRLLVRGISPTLMRPLVAEDRDQATPQSRSALMFSILPYFFVLTVFLGGMYMAIDTTAGERERQSLEPLLVNPVGRGTILSGKLAATVSFALTSLLLSIVAFAVVGRFLPVEKLDVVLDLGPRFGAFVLLLMLPLAVLLATLQTLVSAFAKSYREAQTYLSILMLLPVIPSLLLAVVPVRAQLWMYAVPLLGQQLGIMDLVRGETLDGLQLVACLGGTSLAAVLAFLLARWLYSSERLAVSA</sequence>
<comment type="subcellular location">
    <subcellularLocation>
        <location evidence="1">Membrane</location>
        <topology evidence="1">Multi-pass membrane protein</topology>
    </subcellularLocation>
</comment>
<comment type="caution">
    <text evidence="7">The sequence shown here is derived from an EMBL/GenBank/DDBJ whole genome shotgun (WGS) entry which is preliminary data.</text>
</comment>
<dbReference type="Proteomes" id="UP000307749">
    <property type="component" value="Unassembled WGS sequence"/>
</dbReference>
<evidence type="ECO:0000256" key="5">
    <source>
        <dbReference type="SAM" id="Phobius"/>
    </source>
</evidence>
<dbReference type="Pfam" id="PF12698">
    <property type="entry name" value="ABC2_membrane_3"/>
    <property type="match status" value="1"/>
</dbReference>
<reference evidence="7 8" key="1">
    <citation type="submission" date="2017-02" db="EMBL/GenBank/DDBJ databases">
        <title>Whole genome sequencing of Metallibacterium scheffleri DSM 24874 (T).</title>
        <authorList>
            <person name="Kumar S."/>
            <person name="Patil P."/>
            <person name="Patil P.B."/>
        </authorList>
    </citation>
    <scope>NUCLEOTIDE SEQUENCE [LARGE SCALE GENOMIC DNA]</scope>
    <source>
        <strain evidence="7 8">DSM 24874</strain>
    </source>
</reference>
<keyword evidence="4 5" id="KW-0472">Membrane</keyword>
<feature type="transmembrane region" description="Helical" evidence="5">
    <location>
        <begin position="283"/>
        <end position="305"/>
    </location>
</feature>
<feature type="transmembrane region" description="Helical" evidence="5">
    <location>
        <begin position="32"/>
        <end position="55"/>
    </location>
</feature>
<dbReference type="AlphaFoldDB" id="A0A4S3KPJ3"/>
<keyword evidence="8" id="KW-1185">Reference proteome</keyword>
<feature type="transmembrane region" description="Helical" evidence="5">
    <location>
        <begin position="367"/>
        <end position="392"/>
    </location>
</feature>
<keyword evidence="2 5" id="KW-0812">Transmembrane</keyword>
<dbReference type="GO" id="GO:0016020">
    <property type="term" value="C:membrane"/>
    <property type="evidence" value="ECO:0007669"/>
    <property type="project" value="UniProtKB-SubCell"/>
</dbReference>
<dbReference type="GO" id="GO:0140359">
    <property type="term" value="F:ABC-type transporter activity"/>
    <property type="evidence" value="ECO:0007669"/>
    <property type="project" value="InterPro"/>
</dbReference>
<evidence type="ECO:0000313" key="7">
    <source>
        <dbReference type="EMBL" id="THD10800.1"/>
    </source>
</evidence>
<dbReference type="RefSeq" id="WP_081125949.1">
    <property type="nucleotide sequence ID" value="NZ_LDOS01000001.1"/>
</dbReference>
<dbReference type="PANTHER" id="PTHR43471:SF3">
    <property type="entry name" value="ABC TRANSPORTER PERMEASE PROTEIN NATB"/>
    <property type="match status" value="1"/>
</dbReference>
<dbReference type="OrthoDB" id="5486437at2"/>
<evidence type="ECO:0000259" key="6">
    <source>
        <dbReference type="Pfam" id="PF12698"/>
    </source>
</evidence>
<dbReference type="EMBL" id="MWQO01000021">
    <property type="protein sequence ID" value="THD10800.1"/>
    <property type="molecule type" value="Genomic_DNA"/>
</dbReference>
<accession>A0A4S3KPJ3</accession>
<feature type="transmembrane region" description="Helical" evidence="5">
    <location>
        <begin position="317"/>
        <end position="336"/>
    </location>
</feature>
<dbReference type="PANTHER" id="PTHR43471">
    <property type="entry name" value="ABC TRANSPORTER PERMEASE"/>
    <property type="match status" value="1"/>
</dbReference>
<organism evidence="7 8">
    <name type="scientific">Metallibacterium scheffleri</name>
    <dbReference type="NCBI Taxonomy" id="993689"/>
    <lineage>
        <taxon>Bacteria</taxon>
        <taxon>Pseudomonadati</taxon>
        <taxon>Pseudomonadota</taxon>
        <taxon>Gammaproteobacteria</taxon>
        <taxon>Lysobacterales</taxon>
        <taxon>Rhodanobacteraceae</taxon>
        <taxon>Metallibacterium</taxon>
    </lineage>
</organism>
<evidence type="ECO:0000256" key="3">
    <source>
        <dbReference type="ARBA" id="ARBA00022989"/>
    </source>
</evidence>
<evidence type="ECO:0000313" key="8">
    <source>
        <dbReference type="Proteomes" id="UP000307749"/>
    </source>
</evidence>
<feature type="transmembrane region" description="Helical" evidence="5">
    <location>
        <begin position="190"/>
        <end position="213"/>
    </location>
</feature>
<proteinExistence type="predicted"/>
<feature type="domain" description="ABC-2 type transporter transmembrane" evidence="6">
    <location>
        <begin position="41"/>
        <end position="386"/>
    </location>
</feature>
<dbReference type="STRING" id="993689.GCA_002077135_00521"/>
<evidence type="ECO:0000256" key="4">
    <source>
        <dbReference type="ARBA" id="ARBA00023136"/>
    </source>
</evidence>
<name>A0A4S3KPJ3_9GAMM</name>
<protein>
    <submittedName>
        <fullName evidence="7">ABC transporter permease</fullName>
    </submittedName>
</protein>
<dbReference type="InterPro" id="IPR013525">
    <property type="entry name" value="ABC2_TM"/>
</dbReference>